<dbReference type="InterPro" id="IPR003388">
    <property type="entry name" value="Reticulon"/>
</dbReference>
<feature type="chain" id="PRO_5043641166" description="Reticulon-like protein" evidence="9">
    <location>
        <begin position="19"/>
        <end position="421"/>
    </location>
</feature>
<evidence type="ECO:0000256" key="7">
    <source>
        <dbReference type="ARBA" id="ARBA00023136"/>
    </source>
</evidence>
<reference evidence="11 12" key="1">
    <citation type="journal article" date="2021" name="Commun. Biol.">
        <title>The genome of Shorea leprosula (Dipterocarpaceae) highlights the ecological relevance of drought in aseasonal tropical rainforests.</title>
        <authorList>
            <person name="Ng K.K.S."/>
            <person name="Kobayashi M.J."/>
            <person name="Fawcett J.A."/>
            <person name="Hatakeyama M."/>
            <person name="Paape T."/>
            <person name="Ng C.H."/>
            <person name="Ang C.C."/>
            <person name="Tnah L.H."/>
            <person name="Lee C.T."/>
            <person name="Nishiyama T."/>
            <person name="Sese J."/>
            <person name="O'Brien M.J."/>
            <person name="Copetti D."/>
            <person name="Mohd Noor M.I."/>
            <person name="Ong R.C."/>
            <person name="Putra M."/>
            <person name="Sireger I.Z."/>
            <person name="Indrioko S."/>
            <person name="Kosugi Y."/>
            <person name="Izuno A."/>
            <person name="Isagi Y."/>
            <person name="Lee S.L."/>
            <person name="Shimizu K.K."/>
        </authorList>
    </citation>
    <scope>NUCLEOTIDE SEQUENCE [LARGE SCALE GENOMIC DNA]</scope>
    <source>
        <strain evidence="11">214</strain>
    </source>
</reference>
<keyword evidence="9" id="KW-0732">Signal</keyword>
<keyword evidence="5 8" id="KW-1133">Transmembrane helix</keyword>
<dbReference type="PANTHER" id="PTHR43245">
    <property type="entry name" value="BIFUNCTIONAL POLYMYXIN RESISTANCE PROTEIN ARNA"/>
    <property type="match status" value="1"/>
</dbReference>
<comment type="caution">
    <text evidence="11">The sequence shown here is derived from an EMBL/GenBank/DDBJ whole genome shotgun (WGS) entry which is preliminary data.</text>
</comment>
<evidence type="ECO:0000313" key="11">
    <source>
        <dbReference type="EMBL" id="GKV00031.1"/>
    </source>
</evidence>
<evidence type="ECO:0000259" key="10">
    <source>
        <dbReference type="PROSITE" id="PS50845"/>
    </source>
</evidence>
<evidence type="ECO:0000313" key="12">
    <source>
        <dbReference type="Proteomes" id="UP001054252"/>
    </source>
</evidence>
<dbReference type="GO" id="GO:0006694">
    <property type="term" value="P:steroid biosynthetic process"/>
    <property type="evidence" value="ECO:0007669"/>
    <property type="project" value="InterPro"/>
</dbReference>
<keyword evidence="7 8" id="KW-0472">Membrane</keyword>
<dbReference type="Proteomes" id="UP001054252">
    <property type="component" value="Unassembled WGS sequence"/>
</dbReference>
<dbReference type="Gene3D" id="3.40.50.720">
    <property type="entry name" value="NAD(P)-binding Rossmann-like Domain"/>
    <property type="match status" value="1"/>
</dbReference>
<keyword evidence="12" id="KW-1185">Reference proteome</keyword>
<accession>A0AAV5IN42</accession>
<gene>
    <name evidence="11" type="ORF">SLEP1_g12793</name>
</gene>
<dbReference type="SUPFAM" id="SSF51735">
    <property type="entry name" value="NAD(P)-binding Rossmann-fold domains"/>
    <property type="match status" value="1"/>
</dbReference>
<dbReference type="EMBL" id="BPVZ01000015">
    <property type="protein sequence ID" value="GKV00031.1"/>
    <property type="molecule type" value="Genomic_DNA"/>
</dbReference>
<proteinExistence type="inferred from homology"/>
<dbReference type="InterPro" id="IPR050177">
    <property type="entry name" value="Lipid_A_modif_metabolic_enz"/>
</dbReference>
<feature type="transmembrane region" description="Helical" evidence="8">
    <location>
        <begin position="353"/>
        <end position="386"/>
    </location>
</feature>
<sequence length="421" mass="45887">MVLKTGSVIQLVYSLVLSLGGPTRSTGRLAGKHIDSYSTTKAEGEALVIKSNGVNGLLTCCLRPSGIFGPGDKLFVPSLVSAARAGKLKFIIGDGNNIHDFTYVENVAHANVCAERALASGGETAKKAAGQVVELTYRLFGPYGMKVPQFTPSRMRLISGNRSFDCSKAKECLGYEPLIPLQDGIKRTIESYSDLKAENQPKREGPSKASLFLGRGRDVSPQDVIEQYSANSSCYGLLLSIVADTLLWKDRKQTMTAILILVAIYYNFIASGSTIITAPSKLLLVVSVFLFIHGCLPDKMLGYTVEKIPASHFPLSEEKSHQVAMSFASLWNYAVNVLRSLCKGKDSLLFLKVVFSLLLLSFLGAISLQSLFIMGLPTAFVAFYVYERKEQEIDAMVMGALSTVCKLKSDISRKFLTLKDD</sequence>
<organism evidence="11 12">
    <name type="scientific">Rubroshorea leprosula</name>
    <dbReference type="NCBI Taxonomy" id="152421"/>
    <lineage>
        <taxon>Eukaryota</taxon>
        <taxon>Viridiplantae</taxon>
        <taxon>Streptophyta</taxon>
        <taxon>Embryophyta</taxon>
        <taxon>Tracheophyta</taxon>
        <taxon>Spermatophyta</taxon>
        <taxon>Magnoliopsida</taxon>
        <taxon>eudicotyledons</taxon>
        <taxon>Gunneridae</taxon>
        <taxon>Pentapetalae</taxon>
        <taxon>rosids</taxon>
        <taxon>malvids</taxon>
        <taxon>Malvales</taxon>
        <taxon>Dipterocarpaceae</taxon>
        <taxon>Rubroshorea</taxon>
    </lineage>
</organism>
<keyword evidence="4 8" id="KW-0256">Endoplasmic reticulum</keyword>
<dbReference type="InterPro" id="IPR002225">
    <property type="entry name" value="3Beta_OHSteriod_DH/Estase"/>
</dbReference>
<evidence type="ECO:0000256" key="6">
    <source>
        <dbReference type="ARBA" id="ARBA00023002"/>
    </source>
</evidence>
<protein>
    <recommendedName>
        <fullName evidence="8">Reticulon-like protein</fullName>
    </recommendedName>
</protein>
<evidence type="ECO:0000256" key="1">
    <source>
        <dbReference type="ARBA" id="ARBA00004477"/>
    </source>
</evidence>
<keyword evidence="3 8" id="KW-0812">Transmembrane</keyword>
<evidence type="ECO:0000256" key="9">
    <source>
        <dbReference type="SAM" id="SignalP"/>
    </source>
</evidence>
<feature type="domain" description="Reticulon" evidence="10">
    <location>
        <begin position="242"/>
        <end position="421"/>
    </location>
</feature>
<evidence type="ECO:0000256" key="3">
    <source>
        <dbReference type="ARBA" id="ARBA00022692"/>
    </source>
</evidence>
<dbReference type="AlphaFoldDB" id="A0AAV5IN42"/>
<evidence type="ECO:0000256" key="8">
    <source>
        <dbReference type="RuleBase" id="RU363132"/>
    </source>
</evidence>
<keyword evidence="6" id="KW-0560">Oxidoreductase</keyword>
<comment type="similarity">
    <text evidence="2">Belongs to the 3-beta-HSD family.</text>
</comment>
<dbReference type="PROSITE" id="PS50845">
    <property type="entry name" value="RETICULON"/>
    <property type="match status" value="1"/>
</dbReference>
<feature type="signal peptide" evidence="9">
    <location>
        <begin position="1"/>
        <end position="18"/>
    </location>
</feature>
<dbReference type="Pfam" id="PF02453">
    <property type="entry name" value="Reticulon"/>
    <property type="match status" value="1"/>
</dbReference>
<dbReference type="Pfam" id="PF01073">
    <property type="entry name" value="3Beta_HSD"/>
    <property type="match status" value="1"/>
</dbReference>
<evidence type="ECO:0000256" key="4">
    <source>
        <dbReference type="ARBA" id="ARBA00022824"/>
    </source>
</evidence>
<comment type="subcellular location">
    <subcellularLocation>
        <location evidence="1 8">Endoplasmic reticulum membrane</location>
        <topology evidence="1 8">Multi-pass membrane protein</topology>
    </subcellularLocation>
</comment>
<dbReference type="GO" id="GO:0016616">
    <property type="term" value="F:oxidoreductase activity, acting on the CH-OH group of donors, NAD or NADP as acceptor"/>
    <property type="evidence" value="ECO:0007669"/>
    <property type="project" value="InterPro"/>
</dbReference>
<dbReference type="GO" id="GO:0005789">
    <property type="term" value="C:endoplasmic reticulum membrane"/>
    <property type="evidence" value="ECO:0007669"/>
    <property type="project" value="UniProtKB-SubCell"/>
</dbReference>
<evidence type="ECO:0000256" key="5">
    <source>
        <dbReference type="ARBA" id="ARBA00022989"/>
    </source>
</evidence>
<dbReference type="InterPro" id="IPR036291">
    <property type="entry name" value="NAD(P)-bd_dom_sf"/>
</dbReference>
<name>A0AAV5IN42_9ROSI</name>
<evidence type="ECO:0000256" key="2">
    <source>
        <dbReference type="ARBA" id="ARBA00009219"/>
    </source>
</evidence>
<dbReference type="PANTHER" id="PTHR43245:SF51">
    <property type="entry name" value="SHORT CHAIN DEHYDROGENASE_REDUCTASE FAMILY 42E, MEMBER 2"/>
    <property type="match status" value="1"/>
</dbReference>
<feature type="transmembrane region" description="Helical" evidence="8">
    <location>
        <begin position="255"/>
        <end position="276"/>
    </location>
</feature>